<dbReference type="Pfam" id="PF13749">
    <property type="entry name" value="HATPase_c_4"/>
    <property type="match status" value="1"/>
</dbReference>
<feature type="compositionally biased region" description="Polar residues" evidence="1">
    <location>
        <begin position="526"/>
        <end position="540"/>
    </location>
</feature>
<accession>A0A6F8U1Y2</accession>
<feature type="region of interest" description="Disordered" evidence="1">
    <location>
        <begin position="512"/>
        <end position="541"/>
    </location>
</feature>
<sequence length="628" mass="71440">MIEIYSVEDIAALKESVDVECKLAAGQDGKGKLPKDFWETYSAFANTYGGDVFLGIRERSPGQFELSGIENPNKVIDELWTGLNNPQKVSDCILHDRWVKVLEIESHSIIHIHVPQATRKQRPIYIKGNPLLGTYKRFNSTDQLQSEESVRRMLAEQVEDTRDGETLQGYGLDDLDIDSFNQYRQMYINRQPDHPWNQLDAQEFLYRIGGWRRDRETGRSGLTRAGLLMFGHLTAIKEAFPNYMLDYQERPEPKAELRWVDRLTLDGSWSGNVFDFYRRVIRKLTTDLKIPFLLEGDQRQDDTSVHKALREALVNTLVHADFSGRASVLVVKRPDMFGFRNPGLMRVPRDIALVGGNSDCRNRLLQDMFRFIGLGENAGSGLPKIFQGWVSQHWREPVLREADSPSDQTLLELHMLSLVPEEVLEELKQVLGEETFSQLTDRERLVLITAKIETTVDHGRMMSILDIHPRDLTTLLSGLVDKGLIEREGAGRGSVYFLPDARSNDLLRENGADETLSSKGPELGSGPSNNRSGPLESSSGPLAELQDLARPIAERKKAPRSDVEAVILALCERQPLRPEELEQLLNRSAESLRKRYLQPMVKSRKLRLKYPTKPNHPQQAYMLGDDTQ</sequence>
<keyword evidence="4" id="KW-1185">Reference proteome</keyword>
<evidence type="ECO:0000259" key="2">
    <source>
        <dbReference type="Pfam" id="PF04326"/>
    </source>
</evidence>
<dbReference type="PANTHER" id="PTHR30595:SF6">
    <property type="entry name" value="SCHLAFEN ALBA-2 DOMAIN-CONTAINING PROTEIN"/>
    <property type="match status" value="1"/>
</dbReference>
<dbReference type="PANTHER" id="PTHR30595">
    <property type="entry name" value="GLPR-RELATED TRANSCRIPTIONAL REPRESSOR"/>
    <property type="match status" value="1"/>
</dbReference>
<dbReference type="InterPro" id="IPR038475">
    <property type="entry name" value="RecG_C_sf"/>
</dbReference>
<evidence type="ECO:0000313" key="3">
    <source>
        <dbReference type="EMBL" id="BCB06920.1"/>
    </source>
</evidence>
<dbReference type="AlphaFoldDB" id="A0A6F8U1Y2"/>
<reference evidence="3 4" key="1">
    <citation type="submission" date="2020-03" db="EMBL/GenBank/DDBJ databases">
        <title>Complete Genome Sequence of Halomonas hydrothermalis Strain Slthf2, Halophilic Bacterium Isolated from Deep-Sea Hydrothermal-Vent Environments.</title>
        <authorList>
            <person name="Takeyama N."/>
            <person name="Huang M."/>
            <person name="Sato K."/>
            <person name="Galipon J."/>
            <person name="Arakawa K."/>
        </authorList>
    </citation>
    <scope>NUCLEOTIDE SEQUENCE [LARGE SCALE GENOMIC DNA]</scope>
    <source>
        <strain evidence="3 4">Slthf2</strain>
    </source>
</reference>
<evidence type="ECO:0000256" key="1">
    <source>
        <dbReference type="SAM" id="MobiDB-lite"/>
    </source>
</evidence>
<dbReference type="Proteomes" id="UP000502259">
    <property type="component" value="Chromosome"/>
</dbReference>
<dbReference type="RefSeq" id="WP_172420099.1">
    <property type="nucleotide sequence ID" value="NZ_AP022843.1"/>
</dbReference>
<dbReference type="EMBL" id="AP022843">
    <property type="protein sequence ID" value="BCB06920.1"/>
    <property type="molecule type" value="Genomic_DNA"/>
</dbReference>
<dbReference type="InterPro" id="IPR007421">
    <property type="entry name" value="Schlafen_AlbA_2_dom"/>
</dbReference>
<organism evidence="3 4">
    <name type="scientific">Halomonas hydrothermalis</name>
    <dbReference type="NCBI Taxonomy" id="115561"/>
    <lineage>
        <taxon>Bacteria</taxon>
        <taxon>Pseudomonadati</taxon>
        <taxon>Pseudomonadota</taxon>
        <taxon>Gammaproteobacteria</taxon>
        <taxon>Oceanospirillales</taxon>
        <taxon>Halomonadaceae</taxon>
        <taxon>Halomonas</taxon>
    </lineage>
</organism>
<proteinExistence type="predicted"/>
<name>A0A6F8U1Y2_9GAMM</name>
<dbReference type="InterPro" id="IPR038461">
    <property type="entry name" value="Schlafen_AlbA_2_dom_sf"/>
</dbReference>
<feature type="domain" description="Schlafen AlbA-2" evidence="2">
    <location>
        <begin position="15"/>
        <end position="142"/>
    </location>
</feature>
<dbReference type="Gene3D" id="3.30.565.60">
    <property type="match status" value="1"/>
</dbReference>
<dbReference type="Gene3D" id="3.30.950.30">
    <property type="entry name" value="Schlafen, AAA domain"/>
    <property type="match status" value="1"/>
</dbReference>
<evidence type="ECO:0000313" key="4">
    <source>
        <dbReference type="Proteomes" id="UP000502259"/>
    </source>
</evidence>
<dbReference type="Pfam" id="PF04326">
    <property type="entry name" value="SLFN_AlbA_2"/>
    <property type="match status" value="1"/>
</dbReference>
<gene>
    <name evidence="3" type="ORF">HHSLTHF2_08100</name>
</gene>
<protein>
    <submittedName>
        <fullName evidence="3">ATPase AAA</fullName>
    </submittedName>
</protein>